<keyword evidence="2" id="KW-1185">Reference proteome</keyword>
<dbReference type="PANTHER" id="PTHR36109">
    <property type="entry name" value="MEMBRANE PROTEIN-RELATED"/>
    <property type="match status" value="1"/>
</dbReference>
<dbReference type="Proteomes" id="UP000218151">
    <property type="component" value="Unassembled WGS sequence"/>
</dbReference>
<evidence type="ECO:0008006" key="3">
    <source>
        <dbReference type="Google" id="ProtNLM"/>
    </source>
</evidence>
<evidence type="ECO:0000313" key="2">
    <source>
        <dbReference type="Proteomes" id="UP000218151"/>
    </source>
</evidence>
<accession>A0A2A2SC59</accession>
<dbReference type="EMBL" id="NSLI01000005">
    <property type="protein sequence ID" value="PAX06591.1"/>
    <property type="molecule type" value="Genomic_DNA"/>
</dbReference>
<dbReference type="InterPro" id="IPR052948">
    <property type="entry name" value="Low_temp-induced_all0457"/>
</dbReference>
<organism evidence="1 2">
    <name type="scientific">Sphingomonas lenta</name>
    <dbReference type="NCBI Taxonomy" id="1141887"/>
    <lineage>
        <taxon>Bacteria</taxon>
        <taxon>Pseudomonadati</taxon>
        <taxon>Pseudomonadota</taxon>
        <taxon>Alphaproteobacteria</taxon>
        <taxon>Sphingomonadales</taxon>
        <taxon>Sphingomonadaceae</taxon>
        <taxon>Sphingomonas</taxon>
    </lineage>
</organism>
<gene>
    <name evidence="1" type="ORF">CKY28_15680</name>
</gene>
<evidence type="ECO:0000313" key="1">
    <source>
        <dbReference type="EMBL" id="PAX06591.1"/>
    </source>
</evidence>
<dbReference type="RefSeq" id="WP_095999336.1">
    <property type="nucleotide sequence ID" value="NZ_NSLI01000005.1"/>
</dbReference>
<dbReference type="OrthoDB" id="7391373at2"/>
<comment type="caution">
    <text evidence="1">The sequence shown here is derived from an EMBL/GenBank/DDBJ whole genome shotgun (WGS) entry which is preliminary data.</text>
</comment>
<reference evidence="2" key="1">
    <citation type="submission" date="2017-09" db="EMBL/GenBank/DDBJ databases">
        <authorList>
            <person name="Feng G."/>
            <person name="Zhu H."/>
        </authorList>
    </citation>
    <scope>NUCLEOTIDE SEQUENCE [LARGE SCALE GENOMIC DNA]</scope>
    <source>
        <strain evidence="2">1PNM-20</strain>
    </source>
</reference>
<sequence>MTHISAVFDTEAEADRALADLRAAGVPDRALSIIARHDGKTTETSGTGETHTHGGSILRGLLGGGALGAGLGVAALAIPGVGPLAAIGAIAAGAVPEAMAIGGALGATAGALNEVFTKHGATEEEARYYDERVRGGATFVSVNTNDGTVSPAMVEDILYRNGGHNAGRARMGTATTASTY</sequence>
<dbReference type="PANTHER" id="PTHR36109:SF2">
    <property type="entry name" value="MEMBRANE PROTEIN"/>
    <property type="match status" value="1"/>
</dbReference>
<dbReference type="AlphaFoldDB" id="A0A2A2SC59"/>
<proteinExistence type="predicted"/>
<protein>
    <recommendedName>
        <fullName evidence="3">DUF1269 domain-containing protein</fullName>
    </recommendedName>
</protein>
<name>A0A2A2SC59_9SPHN</name>